<feature type="compositionally biased region" description="Basic and acidic residues" evidence="1">
    <location>
        <begin position="96"/>
        <end position="108"/>
    </location>
</feature>
<sequence length="304" mass="35008">MDSMMHITKNSMIHEAVSILRCPRWSWKNDSLFASPTLADFDNNSQAFERLYFGRIYADPSNKKKRREGLPYFDTPIRSKPVKEKSVQVQPAEVEATTRETDEALFKDSEEDQEADSNAESSDTNSGVAPPVQQPPNEGRQPVTPEGQITSQIDKIISKINKFFRTLPINLAKTALSAESSQENQGKKPEKGEVPEITIDKAGFEELSKEESYRVRTAFLRYELVTRLYGIPFYQAQIFRGALKADESRFLKQLHPRHQEELACIHEYVMKTYRRMLQELSLNCLSDKKHIENRHKPGMEHIEE</sequence>
<dbReference type="AlphaFoldDB" id="A0AA39XLX3"/>
<reference evidence="2" key="1">
    <citation type="submission" date="2023-06" db="EMBL/GenBank/DDBJ databases">
        <title>Genome-scale phylogeny and comparative genomics of the fungal order Sordariales.</title>
        <authorList>
            <consortium name="Lawrence Berkeley National Laboratory"/>
            <person name="Hensen N."/>
            <person name="Bonometti L."/>
            <person name="Westerberg I."/>
            <person name="Brannstrom I.O."/>
            <person name="Guillou S."/>
            <person name="Cros-Aarteil S."/>
            <person name="Calhoun S."/>
            <person name="Haridas S."/>
            <person name="Kuo A."/>
            <person name="Mondo S."/>
            <person name="Pangilinan J."/>
            <person name="Riley R."/>
            <person name="LaButti K."/>
            <person name="Andreopoulos B."/>
            <person name="Lipzen A."/>
            <person name="Chen C."/>
            <person name="Yanf M."/>
            <person name="Daum C."/>
            <person name="Ng V."/>
            <person name="Clum A."/>
            <person name="Steindorff A."/>
            <person name="Ohm R."/>
            <person name="Martin F."/>
            <person name="Silar P."/>
            <person name="Natvig D."/>
            <person name="Lalanne C."/>
            <person name="Gautier V."/>
            <person name="Ament-velasquez S.L."/>
            <person name="Kruys A."/>
            <person name="Hutchinson M.I."/>
            <person name="Powell A.J."/>
            <person name="Barry K."/>
            <person name="Miller A.N."/>
            <person name="Grigoriev I.V."/>
            <person name="Debuchy R."/>
            <person name="Gladieux P."/>
            <person name="Thoren M.H."/>
            <person name="Johannesson H."/>
        </authorList>
    </citation>
    <scope>NUCLEOTIDE SEQUENCE</scope>
    <source>
        <strain evidence="2">SMH3391-2</strain>
    </source>
</reference>
<evidence type="ECO:0000256" key="1">
    <source>
        <dbReference type="SAM" id="MobiDB-lite"/>
    </source>
</evidence>
<accession>A0AA39XLX3</accession>
<proteinExistence type="predicted"/>
<gene>
    <name evidence="2" type="ORF">B0T17DRAFT_613083</name>
</gene>
<feature type="region of interest" description="Disordered" evidence="1">
    <location>
        <begin position="64"/>
        <end position="147"/>
    </location>
</feature>
<organism evidence="2 3">
    <name type="scientific">Bombardia bombarda</name>
    <dbReference type="NCBI Taxonomy" id="252184"/>
    <lineage>
        <taxon>Eukaryota</taxon>
        <taxon>Fungi</taxon>
        <taxon>Dikarya</taxon>
        <taxon>Ascomycota</taxon>
        <taxon>Pezizomycotina</taxon>
        <taxon>Sordariomycetes</taxon>
        <taxon>Sordariomycetidae</taxon>
        <taxon>Sordariales</taxon>
        <taxon>Lasiosphaeriaceae</taxon>
        <taxon>Bombardia</taxon>
    </lineage>
</organism>
<protein>
    <submittedName>
        <fullName evidence="2">Uncharacterized protein</fullName>
    </submittedName>
</protein>
<evidence type="ECO:0000313" key="2">
    <source>
        <dbReference type="EMBL" id="KAK0636339.1"/>
    </source>
</evidence>
<keyword evidence="3" id="KW-1185">Reference proteome</keyword>
<name>A0AA39XLX3_9PEZI</name>
<comment type="caution">
    <text evidence="2">The sequence shown here is derived from an EMBL/GenBank/DDBJ whole genome shotgun (WGS) entry which is preliminary data.</text>
</comment>
<feature type="compositionally biased region" description="Polar residues" evidence="1">
    <location>
        <begin position="118"/>
        <end position="127"/>
    </location>
</feature>
<dbReference type="EMBL" id="JAULSR010000001">
    <property type="protein sequence ID" value="KAK0636339.1"/>
    <property type="molecule type" value="Genomic_DNA"/>
</dbReference>
<evidence type="ECO:0000313" key="3">
    <source>
        <dbReference type="Proteomes" id="UP001174934"/>
    </source>
</evidence>
<dbReference type="Proteomes" id="UP001174934">
    <property type="component" value="Unassembled WGS sequence"/>
</dbReference>